<comment type="caution">
    <text evidence="4">The sequence shown here is derived from an EMBL/GenBank/DDBJ whole genome shotgun (WGS) entry which is preliminary data.</text>
</comment>
<dbReference type="GO" id="GO:0046872">
    <property type="term" value="F:metal ion binding"/>
    <property type="evidence" value="ECO:0007669"/>
    <property type="project" value="InterPro"/>
</dbReference>
<dbReference type="InterPro" id="IPR013815">
    <property type="entry name" value="ATP_grasp_subdomain_1"/>
</dbReference>
<sequence length="329" mass="37177">MRQPKIIKILKKITPAIGAKLIIEPEFGHVGQIIFKNGKKTLFRNHVFNINGLGAAKVAKDKGYSKFFLKKFGYQVCEGQVFYSKEFCQVIKSKRDIAAGLAYAKKIGFPVIIKPNDLSQGNLVAKVHNAKDYSVMANKIFKETDVMMVEKYYPGNDYRVVVLDGRVISAYQRIPLSLIGDGKKTIFELISQKQKHYRSLGRANHFLDDFRIKMNLKQKGFTKDSILKNKEKIYLLDNANLSTGGEAIDVTEKIHPDFKKLAINITKDMDLRLCGVDLINAEITKPLKDYAIIEVNAAPGLDNYASIGKTQNEIVEKLYLKILKALEKN</sequence>
<dbReference type="PATRIC" id="fig|1618642.3.peg.285"/>
<dbReference type="InterPro" id="IPR013651">
    <property type="entry name" value="ATP-grasp_RimK-type"/>
</dbReference>
<dbReference type="Gene3D" id="3.30.1490.20">
    <property type="entry name" value="ATP-grasp fold, A domain"/>
    <property type="match status" value="1"/>
</dbReference>
<evidence type="ECO:0000256" key="2">
    <source>
        <dbReference type="PROSITE-ProRule" id="PRU00409"/>
    </source>
</evidence>
<keyword evidence="1" id="KW-0436">Ligase</keyword>
<evidence type="ECO:0000259" key="3">
    <source>
        <dbReference type="PROSITE" id="PS50975"/>
    </source>
</evidence>
<dbReference type="GO" id="GO:0008716">
    <property type="term" value="F:D-alanine-D-alanine ligase activity"/>
    <property type="evidence" value="ECO:0007669"/>
    <property type="project" value="InterPro"/>
</dbReference>
<dbReference type="PROSITE" id="PS50975">
    <property type="entry name" value="ATP_GRASP"/>
    <property type="match status" value="1"/>
</dbReference>
<dbReference type="EMBL" id="LBXO01000010">
    <property type="protein sequence ID" value="KKR33343.1"/>
    <property type="molecule type" value="Genomic_DNA"/>
</dbReference>
<dbReference type="PANTHER" id="PTHR21621:SF0">
    <property type="entry name" value="BETA-CITRYLGLUTAMATE SYNTHASE B-RELATED"/>
    <property type="match status" value="1"/>
</dbReference>
<dbReference type="Pfam" id="PF08443">
    <property type="entry name" value="RimK"/>
    <property type="match status" value="1"/>
</dbReference>
<protein>
    <submittedName>
        <fullName evidence="4">Cyanophycin synthetase</fullName>
    </submittedName>
</protein>
<dbReference type="Gene3D" id="3.30.470.20">
    <property type="entry name" value="ATP-grasp fold, B domain"/>
    <property type="match status" value="1"/>
</dbReference>
<name>A0A0G0PZL4_9BACT</name>
<dbReference type="GO" id="GO:0018169">
    <property type="term" value="F:ribosomal S6-glutamic acid ligase activity"/>
    <property type="evidence" value="ECO:0007669"/>
    <property type="project" value="TreeGrafter"/>
</dbReference>
<dbReference type="InterPro" id="IPR011761">
    <property type="entry name" value="ATP-grasp"/>
</dbReference>
<dbReference type="InterPro" id="IPR011095">
    <property type="entry name" value="Dala_Dala_lig_C"/>
</dbReference>
<keyword evidence="2" id="KW-0067">ATP-binding</keyword>
<dbReference type="Proteomes" id="UP000034137">
    <property type="component" value="Unassembled WGS sequence"/>
</dbReference>
<proteinExistence type="predicted"/>
<dbReference type="SUPFAM" id="SSF56059">
    <property type="entry name" value="Glutathione synthetase ATP-binding domain-like"/>
    <property type="match status" value="1"/>
</dbReference>
<evidence type="ECO:0000313" key="5">
    <source>
        <dbReference type="Proteomes" id="UP000034137"/>
    </source>
</evidence>
<dbReference type="PANTHER" id="PTHR21621">
    <property type="entry name" value="RIBOSOMAL PROTEIN S6 MODIFICATION PROTEIN"/>
    <property type="match status" value="1"/>
</dbReference>
<reference evidence="4 5" key="1">
    <citation type="journal article" date="2015" name="Nature">
        <title>rRNA introns, odd ribosomes, and small enigmatic genomes across a large radiation of phyla.</title>
        <authorList>
            <person name="Brown C.T."/>
            <person name="Hug L.A."/>
            <person name="Thomas B.C."/>
            <person name="Sharon I."/>
            <person name="Castelle C.J."/>
            <person name="Singh A."/>
            <person name="Wilkins M.J."/>
            <person name="Williams K.H."/>
            <person name="Banfield J.F."/>
        </authorList>
    </citation>
    <scope>NUCLEOTIDE SEQUENCE [LARGE SCALE GENOMIC DNA]</scope>
</reference>
<feature type="domain" description="ATP-grasp" evidence="3">
    <location>
        <begin position="66"/>
        <end position="324"/>
    </location>
</feature>
<dbReference type="GO" id="GO:0009432">
    <property type="term" value="P:SOS response"/>
    <property type="evidence" value="ECO:0007669"/>
    <property type="project" value="TreeGrafter"/>
</dbReference>
<organism evidence="4 5">
    <name type="scientific">Candidatus Falkowbacteria bacterium GW2011_GWF2_39_8</name>
    <dbReference type="NCBI Taxonomy" id="1618642"/>
    <lineage>
        <taxon>Bacteria</taxon>
        <taxon>Candidatus Falkowiibacteriota</taxon>
    </lineage>
</organism>
<keyword evidence="2" id="KW-0547">Nucleotide-binding</keyword>
<dbReference type="GO" id="GO:0005737">
    <property type="term" value="C:cytoplasm"/>
    <property type="evidence" value="ECO:0007669"/>
    <property type="project" value="TreeGrafter"/>
</dbReference>
<dbReference type="Pfam" id="PF07478">
    <property type="entry name" value="Dala_Dala_lig_C"/>
    <property type="match status" value="1"/>
</dbReference>
<evidence type="ECO:0000256" key="1">
    <source>
        <dbReference type="ARBA" id="ARBA00022598"/>
    </source>
</evidence>
<dbReference type="AlphaFoldDB" id="A0A0G0PZL4"/>
<gene>
    <name evidence="4" type="ORF">UT64_C0010G0017</name>
</gene>
<accession>A0A0G0PZL4</accession>
<dbReference type="GO" id="GO:0005524">
    <property type="term" value="F:ATP binding"/>
    <property type="evidence" value="ECO:0007669"/>
    <property type="project" value="UniProtKB-UniRule"/>
</dbReference>
<evidence type="ECO:0000313" key="4">
    <source>
        <dbReference type="EMBL" id="KKR33343.1"/>
    </source>
</evidence>